<comment type="similarity">
    <text evidence="2">Belongs to the GtrA family.</text>
</comment>
<proteinExistence type="inferred from homology"/>
<dbReference type="EMBL" id="RJVP01000001">
    <property type="protein sequence ID" value="ROH88593.1"/>
    <property type="molecule type" value="Genomic_DNA"/>
</dbReference>
<feature type="transmembrane region" description="Helical" evidence="6">
    <location>
        <begin position="77"/>
        <end position="96"/>
    </location>
</feature>
<dbReference type="GO" id="GO:0000271">
    <property type="term" value="P:polysaccharide biosynthetic process"/>
    <property type="evidence" value="ECO:0007669"/>
    <property type="project" value="InterPro"/>
</dbReference>
<evidence type="ECO:0000256" key="2">
    <source>
        <dbReference type="ARBA" id="ARBA00009399"/>
    </source>
</evidence>
<feature type="transmembrane region" description="Helical" evidence="6">
    <location>
        <begin position="38"/>
        <end position="56"/>
    </location>
</feature>
<keyword evidence="4 6" id="KW-1133">Transmembrane helix</keyword>
<evidence type="ECO:0000256" key="5">
    <source>
        <dbReference type="ARBA" id="ARBA00023136"/>
    </source>
</evidence>
<organism evidence="8 9">
    <name type="scientific">Pseudomethylobacillus aquaticus</name>
    <dbReference type="NCBI Taxonomy" id="2676064"/>
    <lineage>
        <taxon>Bacteria</taxon>
        <taxon>Pseudomonadati</taxon>
        <taxon>Pseudomonadota</taxon>
        <taxon>Betaproteobacteria</taxon>
        <taxon>Nitrosomonadales</taxon>
        <taxon>Methylophilaceae</taxon>
        <taxon>Pseudomethylobacillus</taxon>
    </lineage>
</organism>
<keyword evidence="5 6" id="KW-0472">Membrane</keyword>
<dbReference type="AlphaFoldDB" id="A0A3N0V786"/>
<reference evidence="8 9" key="1">
    <citation type="submission" date="2018-10" db="EMBL/GenBank/DDBJ databases">
        <authorList>
            <person name="Chen W.-M."/>
        </authorList>
    </citation>
    <scope>NUCLEOTIDE SEQUENCE [LARGE SCALE GENOMIC DNA]</scope>
    <source>
        <strain evidence="8 9">H-5</strain>
    </source>
</reference>
<gene>
    <name evidence="8" type="ORF">ED236_01890</name>
</gene>
<feature type="transmembrane region" description="Helical" evidence="6">
    <location>
        <begin position="12"/>
        <end position="32"/>
    </location>
</feature>
<evidence type="ECO:0000259" key="7">
    <source>
        <dbReference type="Pfam" id="PF04138"/>
    </source>
</evidence>
<dbReference type="InterPro" id="IPR051401">
    <property type="entry name" value="GtrA_CellWall_Glycosyl"/>
</dbReference>
<comment type="subcellular location">
    <subcellularLocation>
        <location evidence="1">Membrane</location>
        <topology evidence="1">Multi-pass membrane protein</topology>
    </subcellularLocation>
</comment>
<dbReference type="RefSeq" id="WP_123236237.1">
    <property type="nucleotide sequence ID" value="NZ_RJVP01000001.1"/>
</dbReference>
<feature type="domain" description="GtrA/DPMS transmembrane" evidence="7">
    <location>
        <begin position="14"/>
        <end position="128"/>
    </location>
</feature>
<sequence length="129" mass="14345">MNDHLPTPASISWFTLVGIAAALVHYVVAVSLEAWQLTPGWANVCGFALAFPVSYIGHRRWSFAQQTASHWQALPRFLAVAIAGFAANQLLLISLLHGYSWLPFWLVLGLVMVVIAVSTYVLSRYWAFK</sequence>
<protein>
    <submittedName>
        <fullName evidence="8">GtrA family protein</fullName>
    </submittedName>
</protein>
<keyword evidence="9" id="KW-1185">Reference proteome</keyword>
<feature type="transmembrane region" description="Helical" evidence="6">
    <location>
        <begin position="102"/>
        <end position="122"/>
    </location>
</feature>
<evidence type="ECO:0000313" key="9">
    <source>
        <dbReference type="Proteomes" id="UP000275137"/>
    </source>
</evidence>
<evidence type="ECO:0000256" key="3">
    <source>
        <dbReference type="ARBA" id="ARBA00022692"/>
    </source>
</evidence>
<dbReference type="Proteomes" id="UP000275137">
    <property type="component" value="Unassembled WGS sequence"/>
</dbReference>
<evidence type="ECO:0000256" key="4">
    <source>
        <dbReference type="ARBA" id="ARBA00022989"/>
    </source>
</evidence>
<dbReference type="PANTHER" id="PTHR38459">
    <property type="entry name" value="PROPHAGE BACTOPRENOL-LINKED GLUCOSE TRANSLOCASE HOMOLOG"/>
    <property type="match status" value="1"/>
</dbReference>
<dbReference type="PANTHER" id="PTHR38459:SF1">
    <property type="entry name" value="PROPHAGE BACTOPRENOL-LINKED GLUCOSE TRANSLOCASE HOMOLOG"/>
    <property type="match status" value="1"/>
</dbReference>
<evidence type="ECO:0000256" key="1">
    <source>
        <dbReference type="ARBA" id="ARBA00004141"/>
    </source>
</evidence>
<dbReference type="InterPro" id="IPR007267">
    <property type="entry name" value="GtrA_DPMS_TM"/>
</dbReference>
<evidence type="ECO:0000313" key="8">
    <source>
        <dbReference type="EMBL" id="ROH88593.1"/>
    </source>
</evidence>
<keyword evidence="3 6" id="KW-0812">Transmembrane</keyword>
<comment type="caution">
    <text evidence="8">The sequence shown here is derived from an EMBL/GenBank/DDBJ whole genome shotgun (WGS) entry which is preliminary data.</text>
</comment>
<evidence type="ECO:0000256" key="6">
    <source>
        <dbReference type="SAM" id="Phobius"/>
    </source>
</evidence>
<dbReference type="GO" id="GO:0005886">
    <property type="term" value="C:plasma membrane"/>
    <property type="evidence" value="ECO:0007669"/>
    <property type="project" value="TreeGrafter"/>
</dbReference>
<accession>A0A3N0V786</accession>
<dbReference type="Pfam" id="PF04138">
    <property type="entry name" value="GtrA_DPMS_TM"/>
    <property type="match status" value="1"/>
</dbReference>
<name>A0A3N0V786_9PROT</name>